<feature type="transmembrane region" description="Helical" evidence="7">
    <location>
        <begin position="80"/>
        <end position="104"/>
    </location>
</feature>
<gene>
    <name evidence="9" type="ORF">WMO24_12410</name>
</gene>
<feature type="transmembrane region" description="Helical" evidence="7">
    <location>
        <begin position="116"/>
        <end position="140"/>
    </location>
</feature>
<dbReference type="Pfam" id="PF00528">
    <property type="entry name" value="BPD_transp_1"/>
    <property type="match status" value="1"/>
</dbReference>
<dbReference type="InterPro" id="IPR035906">
    <property type="entry name" value="MetI-like_sf"/>
</dbReference>
<feature type="domain" description="ABC transmembrane type-1" evidence="8">
    <location>
        <begin position="81"/>
        <end position="267"/>
    </location>
</feature>
<evidence type="ECO:0000259" key="8">
    <source>
        <dbReference type="PROSITE" id="PS50928"/>
    </source>
</evidence>
<comment type="caution">
    <text evidence="9">The sequence shown here is derived from an EMBL/GenBank/DDBJ whole genome shotgun (WGS) entry which is preliminary data.</text>
</comment>
<dbReference type="PROSITE" id="PS50928">
    <property type="entry name" value="ABC_TM1"/>
    <property type="match status" value="1"/>
</dbReference>
<dbReference type="PANTHER" id="PTHR43744">
    <property type="entry name" value="ABC TRANSPORTER PERMEASE PROTEIN MG189-RELATED-RELATED"/>
    <property type="match status" value="1"/>
</dbReference>
<reference evidence="9 10" key="1">
    <citation type="submission" date="2024-03" db="EMBL/GenBank/DDBJ databases">
        <title>Human intestinal bacterial collection.</title>
        <authorList>
            <person name="Pauvert C."/>
            <person name="Hitch T.C.A."/>
            <person name="Clavel T."/>
        </authorList>
    </citation>
    <scope>NUCLEOTIDE SEQUENCE [LARGE SCALE GENOMIC DNA]</scope>
    <source>
        <strain evidence="9 10">CLA-JM-H11</strain>
    </source>
</reference>
<feature type="transmembrane region" description="Helical" evidence="7">
    <location>
        <begin position="191"/>
        <end position="213"/>
    </location>
</feature>
<evidence type="ECO:0000256" key="3">
    <source>
        <dbReference type="ARBA" id="ARBA00022475"/>
    </source>
</evidence>
<evidence type="ECO:0000313" key="10">
    <source>
        <dbReference type="Proteomes" id="UP001477672"/>
    </source>
</evidence>
<comment type="subcellular location">
    <subcellularLocation>
        <location evidence="1 7">Cell membrane</location>
        <topology evidence="1 7">Multi-pass membrane protein</topology>
    </subcellularLocation>
</comment>
<comment type="similarity">
    <text evidence="7">Belongs to the binding-protein-dependent transport system permease family.</text>
</comment>
<dbReference type="InterPro" id="IPR000515">
    <property type="entry name" value="MetI-like"/>
</dbReference>
<sequence>MKRNRVYLAVLLCLPALAVWGVLWFMGTGALMGHREVADCLGPAFNSGAQSFAQWPLLPDAPTLEPLVRLLLDSPEFFVLFWNTCFQVFAQLAGQLLVGAPAAWAFSRLRFPGRRFLFGVYIVLMLLPFQVTMVPHYLVLDWLGLIDTPWSIIWPGVFSTFPVFIMAKGFDAVPRSMLEAASLDGAGYGRTFFYIGLPLGMPGILSALVLGFLEGWNAVEQPMTFLKNPSNWPLSLYLPQVAESELSLAMVSGLIALTPAVLIFLFGQKYLELGIQASGLKE</sequence>
<evidence type="ECO:0000256" key="5">
    <source>
        <dbReference type="ARBA" id="ARBA00022989"/>
    </source>
</evidence>
<evidence type="ECO:0000256" key="2">
    <source>
        <dbReference type="ARBA" id="ARBA00022448"/>
    </source>
</evidence>
<name>A0ABV1GH93_9FIRM</name>
<dbReference type="RefSeq" id="WP_349216734.1">
    <property type="nucleotide sequence ID" value="NZ_JBBMFA010000104.1"/>
</dbReference>
<protein>
    <submittedName>
        <fullName evidence="9">Carbohydrate ABC transporter permease</fullName>
    </submittedName>
</protein>
<evidence type="ECO:0000256" key="7">
    <source>
        <dbReference type="RuleBase" id="RU363032"/>
    </source>
</evidence>
<keyword evidence="2 7" id="KW-0813">Transport</keyword>
<accession>A0ABV1GH93</accession>
<keyword evidence="10" id="KW-1185">Reference proteome</keyword>
<keyword evidence="6 7" id="KW-0472">Membrane</keyword>
<dbReference type="CDD" id="cd06261">
    <property type="entry name" value="TM_PBP2"/>
    <property type="match status" value="1"/>
</dbReference>
<evidence type="ECO:0000256" key="4">
    <source>
        <dbReference type="ARBA" id="ARBA00022692"/>
    </source>
</evidence>
<dbReference type="SUPFAM" id="SSF161098">
    <property type="entry name" value="MetI-like"/>
    <property type="match status" value="1"/>
</dbReference>
<feature type="transmembrane region" description="Helical" evidence="7">
    <location>
        <begin position="152"/>
        <end position="170"/>
    </location>
</feature>
<dbReference type="Gene3D" id="1.10.3720.10">
    <property type="entry name" value="MetI-like"/>
    <property type="match status" value="1"/>
</dbReference>
<proteinExistence type="inferred from homology"/>
<evidence type="ECO:0000256" key="1">
    <source>
        <dbReference type="ARBA" id="ARBA00004651"/>
    </source>
</evidence>
<dbReference type="Proteomes" id="UP001477672">
    <property type="component" value="Unassembled WGS sequence"/>
</dbReference>
<feature type="transmembrane region" description="Helical" evidence="7">
    <location>
        <begin position="246"/>
        <end position="266"/>
    </location>
</feature>
<evidence type="ECO:0000313" key="9">
    <source>
        <dbReference type="EMBL" id="MEQ2521225.1"/>
    </source>
</evidence>
<organism evidence="9 10">
    <name type="scientific">Ruthenibacterium intestinale</name>
    <dbReference type="NCBI Taxonomy" id="3133163"/>
    <lineage>
        <taxon>Bacteria</taxon>
        <taxon>Bacillati</taxon>
        <taxon>Bacillota</taxon>
        <taxon>Clostridia</taxon>
        <taxon>Eubacteriales</taxon>
        <taxon>Oscillospiraceae</taxon>
        <taxon>Ruthenibacterium</taxon>
    </lineage>
</organism>
<dbReference type="EMBL" id="JBBMFA010000104">
    <property type="protein sequence ID" value="MEQ2521225.1"/>
    <property type="molecule type" value="Genomic_DNA"/>
</dbReference>
<keyword evidence="5 7" id="KW-1133">Transmembrane helix</keyword>
<keyword evidence="3" id="KW-1003">Cell membrane</keyword>
<dbReference type="PANTHER" id="PTHR43744:SF8">
    <property type="entry name" value="SN-GLYCEROL-3-PHOSPHATE TRANSPORT SYSTEM PERMEASE PROTEIN UGPE"/>
    <property type="match status" value="1"/>
</dbReference>
<keyword evidence="4 7" id="KW-0812">Transmembrane</keyword>
<evidence type="ECO:0000256" key="6">
    <source>
        <dbReference type="ARBA" id="ARBA00023136"/>
    </source>
</evidence>